<keyword evidence="4" id="KW-0112">Calmodulin-binding</keyword>
<dbReference type="WBParaSite" id="Hba_20447">
    <property type="protein sequence ID" value="Hba_20447"/>
    <property type="gene ID" value="Hba_20447"/>
</dbReference>
<evidence type="ECO:0000313" key="7">
    <source>
        <dbReference type="WBParaSite" id="Hba_20447"/>
    </source>
</evidence>
<dbReference type="Gene3D" id="1.10.418.10">
    <property type="entry name" value="Calponin-like domain"/>
    <property type="match status" value="1"/>
</dbReference>
<dbReference type="PROSITE" id="PS50096">
    <property type="entry name" value="IQ"/>
    <property type="match status" value="1"/>
</dbReference>
<feature type="domain" description="Calponin-homology (CH)" evidence="5">
    <location>
        <begin position="73"/>
        <end position="206"/>
    </location>
</feature>
<dbReference type="InterPro" id="IPR051185">
    <property type="entry name" value="ASPM"/>
</dbReference>
<accession>A0A1I7XRT1</accession>
<dbReference type="CDD" id="cd21223">
    <property type="entry name" value="CH_ASPM_rpt1"/>
    <property type="match status" value="1"/>
</dbReference>
<dbReference type="GO" id="GO:0051295">
    <property type="term" value="P:establishment of meiotic spindle localization"/>
    <property type="evidence" value="ECO:0007669"/>
    <property type="project" value="TreeGrafter"/>
</dbReference>
<name>A0A1I7XRT1_HETBA</name>
<evidence type="ECO:0000259" key="5">
    <source>
        <dbReference type="PROSITE" id="PS50021"/>
    </source>
</evidence>
<evidence type="ECO:0000313" key="6">
    <source>
        <dbReference type="Proteomes" id="UP000095283"/>
    </source>
</evidence>
<dbReference type="GO" id="GO:0007051">
    <property type="term" value="P:spindle organization"/>
    <property type="evidence" value="ECO:0007669"/>
    <property type="project" value="TreeGrafter"/>
</dbReference>
<dbReference type="GO" id="GO:0005516">
    <property type="term" value="F:calmodulin binding"/>
    <property type="evidence" value="ECO:0007669"/>
    <property type="project" value="UniProtKB-KW"/>
</dbReference>
<dbReference type="Gene3D" id="1.20.5.190">
    <property type="match status" value="1"/>
</dbReference>
<organism evidence="6 7">
    <name type="scientific">Heterorhabditis bacteriophora</name>
    <name type="common">Entomopathogenic nematode worm</name>
    <dbReference type="NCBI Taxonomy" id="37862"/>
    <lineage>
        <taxon>Eukaryota</taxon>
        <taxon>Metazoa</taxon>
        <taxon>Ecdysozoa</taxon>
        <taxon>Nematoda</taxon>
        <taxon>Chromadorea</taxon>
        <taxon>Rhabditida</taxon>
        <taxon>Rhabditina</taxon>
        <taxon>Rhabditomorpha</taxon>
        <taxon>Strongyloidea</taxon>
        <taxon>Heterorhabditidae</taxon>
        <taxon>Heterorhabditis</taxon>
    </lineage>
</organism>
<dbReference type="InterPro" id="IPR036872">
    <property type="entry name" value="CH_dom_sf"/>
</dbReference>
<proteinExistence type="predicted"/>
<dbReference type="PANTHER" id="PTHR22706:SF1">
    <property type="entry name" value="ASSEMBLY FACTOR FOR SPINDLE MICROTUBULES"/>
    <property type="match status" value="1"/>
</dbReference>
<dbReference type="SUPFAM" id="SSF47576">
    <property type="entry name" value="Calponin-homology domain, CH-domain"/>
    <property type="match status" value="1"/>
</dbReference>
<dbReference type="GO" id="GO:0000278">
    <property type="term" value="P:mitotic cell cycle"/>
    <property type="evidence" value="ECO:0007669"/>
    <property type="project" value="TreeGrafter"/>
</dbReference>
<keyword evidence="6" id="KW-1185">Reference proteome</keyword>
<dbReference type="InterPro" id="IPR000048">
    <property type="entry name" value="IQ_motif_EF-hand-BS"/>
</dbReference>
<dbReference type="GO" id="GO:0005737">
    <property type="term" value="C:cytoplasm"/>
    <property type="evidence" value="ECO:0007669"/>
    <property type="project" value="UniProtKB-SubCell"/>
</dbReference>
<keyword evidence="2" id="KW-0963">Cytoplasm</keyword>
<dbReference type="Pfam" id="PF00612">
    <property type="entry name" value="IQ"/>
    <property type="match status" value="2"/>
</dbReference>
<sequence length="582" mass="66032">MIHCRTISIRDDCGVYCDIIFGVEIKVENGESFAAIISRFILTRFFSDPKIMKNKKFARGTVKSETFYYLSISCLEEVFSELSREVLSASGLPMKKAFAKIGFKPIHKQGFFDEYDYRVKDFADLTDGVILSKLVELICGFSAGTVISRLRNPGGDRLRKIGNVNIVLAAAKEGNIDTGEVRSEAIVGGIRESILELLWRLVGIYVGASDERNLRRESLNLANRIASGFGIVSTSSKGEDLVLHICKQIGEQLGIEVDSFADLRDGFLLASAWKMYNETAPDIAVYPGESLFYKVVNASVVRGWLARKQYEKLREKIGARESNCTGTFEDMAAVKIQKCEKKLSEDFNEIVEKESGLKENAVVRIQAWWRGNRQRFIMHNELVSRHMSMKMYKLRVEAEEGTHIDGYLTPVPVHTKLRESVTLLFHTRMYDVKVAAFIINRLTALSPHVCSYFVVDIRGLAVILDRLEQVDRGPGMTEVVAILAEVFLRIAQCPEPAVIREVDFFLKDCVKVAFHLFYAFYTYPNIVQMFGEAIVSFWKKPGAVKYFNKSKYYISAADQRFNRLPDSDIRKATLEMMKIILK</sequence>
<evidence type="ECO:0000256" key="3">
    <source>
        <dbReference type="ARBA" id="ARBA00022737"/>
    </source>
</evidence>
<evidence type="ECO:0000256" key="2">
    <source>
        <dbReference type="ARBA" id="ARBA00022490"/>
    </source>
</evidence>
<keyword evidence="3" id="KW-0677">Repeat</keyword>
<evidence type="ECO:0000256" key="4">
    <source>
        <dbReference type="ARBA" id="ARBA00022860"/>
    </source>
</evidence>
<dbReference type="Proteomes" id="UP000095283">
    <property type="component" value="Unplaced"/>
</dbReference>
<dbReference type="PANTHER" id="PTHR22706">
    <property type="entry name" value="ASSEMBLY FACTOR FOR SPINDLE MICROTUBULES"/>
    <property type="match status" value="1"/>
</dbReference>
<evidence type="ECO:0000256" key="1">
    <source>
        <dbReference type="ARBA" id="ARBA00004496"/>
    </source>
</evidence>
<dbReference type="GO" id="GO:0000922">
    <property type="term" value="C:spindle pole"/>
    <property type="evidence" value="ECO:0007669"/>
    <property type="project" value="TreeGrafter"/>
</dbReference>
<dbReference type="InterPro" id="IPR001715">
    <property type="entry name" value="CH_dom"/>
</dbReference>
<protein>
    <submittedName>
        <fullName evidence="7">Calponin-homology (CH) domain-containing protein</fullName>
    </submittedName>
</protein>
<dbReference type="PROSITE" id="PS50021">
    <property type="entry name" value="CH"/>
    <property type="match status" value="1"/>
</dbReference>
<reference evidence="7" key="1">
    <citation type="submission" date="2016-11" db="UniProtKB">
        <authorList>
            <consortium name="WormBaseParasite"/>
        </authorList>
    </citation>
    <scope>IDENTIFICATION</scope>
</reference>
<comment type="subcellular location">
    <subcellularLocation>
        <location evidence="1">Cytoplasm</location>
    </subcellularLocation>
</comment>
<dbReference type="AlphaFoldDB" id="A0A1I7XRT1"/>